<gene>
    <name evidence="1" type="ORF">D0T12_27325</name>
</gene>
<evidence type="ECO:0000313" key="1">
    <source>
        <dbReference type="EMBL" id="RFS82510.1"/>
    </source>
</evidence>
<evidence type="ECO:0000313" key="2">
    <source>
        <dbReference type="Proteomes" id="UP000262882"/>
    </source>
</evidence>
<protein>
    <submittedName>
        <fullName evidence="1">Uncharacterized protein</fullName>
    </submittedName>
</protein>
<keyword evidence="2" id="KW-1185">Reference proteome</keyword>
<reference evidence="1 2" key="1">
    <citation type="submission" date="2018-08" db="EMBL/GenBank/DDBJ databases">
        <title>Actinomadura spongicola sp. nov., isolated from marine sponge Leucetta chagosensis.</title>
        <authorList>
            <person name="Li L."/>
            <person name="Lin H.W."/>
        </authorList>
    </citation>
    <scope>NUCLEOTIDE SEQUENCE [LARGE SCALE GENOMIC DNA]</scope>
    <source>
        <strain evidence="1 2">LHW52907</strain>
    </source>
</reference>
<sequence>MGGDATICGLWCDFSGGDREITLRSVPTHFDEPPTAIQDLSWASGTLIAGATALYGLASVFYSADFMSVASVTTKEISICFRSRRAAFR</sequence>
<dbReference type="Proteomes" id="UP000262882">
    <property type="component" value="Unassembled WGS sequence"/>
</dbReference>
<comment type="caution">
    <text evidence="1">The sequence shown here is derived from an EMBL/GenBank/DDBJ whole genome shotgun (WGS) entry which is preliminary data.</text>
</comment>
<dbReference type="AlphaFoldDB" id="A0A372GAZ1"/>
<name>A0A372GAZ1_9ACTN</name>
<proteinExistence type="predicted"/>
<dbReference type="EMBL" id="QVNQ01000009">
    <property type="protein sequence ID" value="RFS82510.1"/>
    <property type="molecule type" value="Genomic_DNA"/>
</dbReference>
<accession>A0A372GAZ1</accession>
<organism evidence="1 2">
    <name type="scientific">Actinomadura spongiicola</name>
    <dbReference type="NCBI Taxonomy" id="2303421"/>
    <lineage>
        <taxon>Bacteria</taxon>
        <taxon>Bacillati</taxon>
        <taxon>Actinomycetota</taxon>
        <taxon>Actinomycetes</taxon>
        <taxon>Streptosporangiales</taxon>
        <taxon>Thermomonosporaceae</taxon>
        <taxon>Actinomadura</taxon>
    </lineage>
</organism>